<dbReference type="KEGG" id="pmi:PMT9312_1320"/>
<accession>Q319R6</accession>
<dbReference type="AlphaFoldDB" id="Q319R6"/>
<sequence>MKNLIISANSLSFILDYKLQLISSLLKKDRDINLYVLIPDKTHEKYQEDNFLEFKSLVPDKNIFYCLKKGTSPLALINNIFWFINISRKLPQNGKCYFVSHTATINIALFFFSFIYKNKRNFVYRFFITGFGPSRIRKSLRSRLIGRVYIKIMQLSSQLNKNKVFVLNTQDRETIQDYKPFRKVYVIRESGLLLENLIKIYNMQIIKPPLEKLKIVYIGRFLLEKGVNDLPIISFYLNLAGIKHTITAYGKHDPSNSSSLTLDEIKKLETEDLKFKSSRPFQEVFKDSHIFLFPSAREGHPRFVLESMAYQCIPIVSPNPGLDVDVVHLFNGIVSSTSSPSSLAGSVIRLVKDEKLYNKIKHGCKIYTEEITKISTWRTNLEEIFSQ</sequence>
<dbReference type="HOGENOM" id="CLU_713430_0_0_3"/>
<keyword evidence="1" id="KW-0812">Transmembrane</keyword>
<feature type="transmembrane region" description="Helical" evidence="1">
    <location>
        <begin position="96"/>
        <end position="116"/>
    </location>
</feature>
<keyword evidence="1" id="KW-0472">Membrane</keyword>
<gene>
    <name evidence="3" type="ordered locus">PMT9312_1320</name>
</gene>
<keyword evidence="1" id="KW-1133">Transmembrane helix</keyword>
<dbReference type="Pfam" id="PF00534">
    <property type="entry name" value="Glycos_transf_1"/>
    <property type="match status" value="1"/>
</dbReference>
<dbReference type="InterPro" id="IPR001296">
    <property type="entry name" value="Glyco_trans_1"/>
</dbReference>
<protein>
    <submittedName>
        <fullName evidence="3">Glycosyltransferase-like protein</fullName>
    </submittedName>
</protein>
<dbReference type="OrthoDB" id="7560678at2"/>
<feature type="domain" description="Glycosyl transferase family 1" evidence="2">
    <location>
        <begin position="205"/>
        <end position="361"/>
    </location>
</feature>
<dbReference type="STRING" id="74546.PMT9312_1320"/>
<evidence type="ECO:0000256" key="1">
    <source>
        <dbReference type="SAM" id="Phobius"/>
    </source>
</evidence>
<reference evidence="4" key="1">
    <citation type="submission" date="2005-07" db="EMBL/GenBank/DDBJ databases">
        <title>Complete sequence of Prochlorococcus marinus str. MIT 9312.</title>
        <authorList>
            <consortium name="US DOE Joint Genome Institute"/>
            <person name="Copeland A."/>
            <person name="Lucas S."/>
            <person name="Lapidus A."/>
            <person name="Barry K."/>
            <person name="Detter J.C."/>
            <person name="Glavina T."/>
            <person name="Hammon N."/>
            <person name="Israni S."/>
            <person name="Pitluck S."/>
            <person name="Thiel J."/>
            <person name="Schmutz J."/>
            <person name="Larimer F."/>
            <person name="Land M."/>
            <person name="Kyrpides N."/>
            <person name="Lykidis A."/>
            <person name="Richardson P."/>
        </authorList>
    </citation>
    <scope>NUCLEOTIDE SEQUENCE [LARGE SCALE GENOMIC DNA]</scope>
    <source>
        <strain evidence="4">MIT 9312</strain>
    </source>
</reference>
<dbReference type="eggNOG" id="COG0438">
    <property type="taxonomic scope" value="Bacteria"/>
</dbReference>
<keyword evidence="3" id="KW-0808">Transferase</keyword>
<evidence type="ECO:0000313" key="4">
    <source>
        <dbReference type="Proteomes" id="UP000002715"/>
    </source>
</evidence>
<proteinExistence type="predicted"/>
<evidence type="ECO:0000313" key="3">
    <source>
        <dbReference type="EMBL" id="ABB50379.1"/>
    </source>
</evidence>
<dbReference type="PANTHER" id="PTHR12526">
    <property type="entry name" value="GLYCOSYLTRANSFERASE"/>
    <property type="match status" value="1"/>
</dbReference>
<dbReference type="SUPFAM" id="SSF53756">
    <property type="entry name" value="UDP-Glycosyltransferase/glycogen phosphorylase"/>
    <property type="match status" value="1"/>
</dbReference>
<dbReference type="RefSeq" id="WP_011376865.1">
    <property type="nucleotide sequence ID" value="NC_007577.1"/>
</dbReference>
<evidence type="ECO:0000259" key="2">
    <source>
        <dbReference type="Pfam" id="PF00534"/>
    </source>
</evidence>
<dbReference type="CAZy" id="GT4">
    <property type="family name" value="Glycosyltransferase Family 4"/>
</dbReference>
<organism evidence="3 4">
    <name type="scientific">Prochlorococcus marinus (strain MIT 9312)</name>
    <dbReference type="NCBI Taxonomy" id="74546"/>
    <lineage>
        <taxon>Bacteria</taxon>
        <taxon>Bacillati</taxon>
        <taxon>Cyanobacteriota</taxon>
        <taxon>Cyanophyceae</taxon>
        <taxon>Synechococcales</taxon>
        <taxon>Prochlorococcaceae</taxon>
        <taxon>Prochlorococcus</taxon>
    </lineage>
</organism>
<dbReference type="GO" id="GO:0016757">
    <property type="term" value="F:glycosyltransferase activity"/>
    <property type="evidence" value="ECO:0007669"/>
    <property type="project" value="InterPro"/>
</dbReference>
<dbReference type="EMBL" id="CP000111">
    <property type="protein sequence ID" value="ABB50379.1"/>
    <property type="molecule type" value="Genomic_DNA"/>
</dbReference>
<dbReference type="Gene3D" id="3.40.50.2000">
    <property type="entry name" value="Glycogen Phosphorylase B"/>
    <property type="match status" value="2"/>
</dbReference>
<name>Q319R6_PROM9</name>
<dbReference type="Proteomes" id="UP000002715">
    <property type="component" value="Chromosome"/>
</dbReference>